<reference evidence="8 9" key="1">
    <citation type="submission" date="2017-04" db="EMBL/GenBank/DDBJ databases">
        <authorList>
            <person name="Afonso C.L."/>
            <person name="Miller P.J."/>
            <person name="Scott M.A."/>
            <person name="Spackman E."/>
            <person name="Goraichik I."/>
            <person name="Dimitrov K.M."/>
            <person name="Suarez D.L."/>
            <person name="Swayne D.E."/>
        </authorList>
    </citation>
    <scope>NUCLEOTIDE SEQUENCE [LARGE SCALE GENOMIC DNA]</scope>
    <source>
        <strain evidence="8 9">A2P</strain>
    </source>
</reference>
<evidence type="ECO:0000256" key="3">
    <source>
        <dbReference type="ARBA" id="ARBA00012664"/>
    </source>
</evidence>
<dbReference type="AlphaFoldDB" id="A0A1X7EH85"/>
<protein>
    <recommendedName>
        <fullName evidence="3">6,7-dimethyl-8-ribityllumazine synthase</fullName>
        <ecNumber evidence="3">2.5.1.78</ecNumber>
    </recommendedName>
</protein>
<dbReference type="EMBL" id="FXAK01000002">
    <property type="protein sequence ID" value="SMF33829.1"/>
    <property type="molecule type" value="Genomic_DNA"/>
</dbReference>
<geneLocation type="plasmid" evidence="7 10">
    <name>unnamed6</name>
</geneLocation>
<keyword evidence="7" id="KW-0614">Plasmid</keyword>
<gene>
    <name evidence="7" type="ORF">HUE56_26835</name>
    <name evidence="8" type="ORF">SAMN02982917_1685</name>
</gene>
<dbReference type="InterPro" id="IPR036467">
    <property type="entry name" value="LS/RS_sf"/>
</dbReference>
<evidence type="ECO:0000256" key="2">
    <source>
        <dbReference type="ARBA" id="ARBA00007424"/>
    </source>
</evidence>
<dbReference type="GO" id="GO:0009231">
    <property type="term" value="P:riboflavin biosynthetic process"/>
    <property type="evidence" value="ECO:0007669"/>
    <property type="project" value="UniProtKB-UniPathway"/>
</dbReference>
<dbReference type="InterPro" id="IPR002180">
    <property type="entry name" value="LS/RS"/>
</dbReference>
<comment type="similarity">
    <text evidence="2">Belongs to the DMRL synthase family.</text>
</comment>
<comment type="catalytic activity">
    <reaction evidence="6">
        <text>(2S)-2-hydroxy-3-oxobutyl phosphate + 5-amino-6-(D-ribitylamino)uracil = 6,7-dimethyl-8-(1-D-ribityl)lumazine + phosphate + 2 H2O + H(+)</text>
        <dbReference type="Rhea" id="RHEA:26152"/>
        <dbReference type="ChEBI" id="CHEBI:15377"/>
        <dbReference type="ChEBI" id="CHEBI:15378"/>
        <dbReference type="ChEBI" id="CHEBI:15934"/>
        <dbReference type="ChEBI" id="CHEBI:43474"/>
        <dbReference type="ChEBI" id="CHEBI:58201"/>
        <dbReference type="ChEBI" id="CHEBI:58830"/>
        <dbReference type="EC" id="2.5.1.78"/>
    </reaction>
</comment>
<reference evidence="7 10" key="2">
    <citation type="submission" date="2020-06" db="EMBL/GenBank/DDBJ databases">
        <title>Complete genome of Azosprillum oryzae KACC14407.</title>
        <authorList>
            <person name="Kim M."/>
            <person name="Park Y.-J."/>
            <person name="Shin J.-H."/>
        </authorList>
    </citation>
    <scope>NUCLEOTIDE SEQUENCE [LARGE SCALE GENOMIC DNA]</scope>
    <source>
        <strain evidence="7 10">KACC 14407</strain>
        <plasmid evidence="7 10">unnamed6</plasmid>
    </source>
</reference>
<name>A0A1X7EH85_9PROT</name>
<sequence length="134" mass="14329">MSNIGIVLGRFHRKEVEEMLDEARTVAARRGLGIVAEVWVPGSMEKPLAIKRLLMRDDVAGAVALGIIERGETEHGNVMGHAVISSLIDLQLQFMKPVGVGILGPGINPSQIPPRIRPYAAAAVDACADLIEQG</sequence>
<evidence type="ECO:0000313" key="9">
    <source>
        <dbReference type="Proteomes" id="UP000192936"/>
    </source>
</evidence>
<keyword evidence="4" id="KW-0686">Riboflavin biosynthesis</keyword>
<keyword evidence="10" id="KW-1185">Reference proteome</keyword>
<proteinExistence type="inferred from homology"/>
<evidence type="ECO:0000313" key="10">
    <source>
        <dbReference type="Proteomes" id="UP000509702"/>
    </source>
</evidence>
<dbReference type="STRING" id="286727.SAMN02982917_1685"/>
<dbReference type="PANTHER" id="PTHR21058:SF0">
    <property type="entry name" value="6,7-DIMETHYL-8-RIBITYLLUMAZINE SYNTHASE"/>
    <property type="match status" value="1"/>
</dbReference>
<keyword evidence="5" id="KW-0808">Transferase</keyword>
<dbReference type="GO" id="GO:0009349">
    <property type="term" value="C:riboflavin synthase complex"/>
    <property type="evidence" value="ECO:0007669"/>
    <property type="project" value="InterPro"/>
</dbReference>
<comment type="pathway">
    <text evidence="1">Cofactor biosynthesis; riboflavin biosynthesis; riboflavin from 2-hydroxy-3-oxobutyl phosphate and 5-amino-6-(D-ribitylamino)uracil: step 1/2.</text>
</comment>
<dbReference type="EMBL" id="CP054621">
    <property type="protein sequence ID" value="QKS54098.1"/>
    <property type="molecule type" value="Genomic_DNA"/>
</dbReference>
<dbReference type="RefSeq" id="WP_085084143.1">
    <property type="nucleotide sequence ID" value="NZ_BSOV01000061.1"/>
</dbReference>
<dbReference type="Pfam" id="PF00885">
    <property type="entry name" value="DMRL_synthase"/>
    <property type="match status" value="1"/>
</dbReference>
<dbReference type="Proteomes" id="UP000509702">
    <property type="component" value="Plasmid unnamed6"/>
</dbReference>
<dbReference type="KEGG" id="aoz:HUE56_26835"/>
<evidence type="ECO:0000256" key="6">
    <source>
        <dbReference type="ARBA" id="ARBA00048785"/>
    </source>
</evidence>
<accession>A0A1X7EH85</accession>
<dbReference type="EC" id="2.5.1.78" evidence="3"/>
<dbReference type="Proteomes" id="UP000192936">
    <property type="component" value="Unassembled WGS sequence"/>
</dbReference>
<organism evidence="8 9">
    <name type="scientific">Azospirillum oryzae</name>
    <dbReference type="NCBI Taxonomy" id="286727"/>
    <lineage>
        <taxon>Bacteria</taxon>
        <taxon>Pseudomonadati</taxon>
        <taxon>Pseudomonadota</taxon>
        <taxon>Alphaproteobacteria</taxon>
        <taxon>Rhodospirillales</taxon>
        <taxon>Azospirillaceae</taxon>
        <taxon>Azospirillum</taxon>
    </lineage>
</organism>
<evidence type="ECO:0000313" key="7">
    <source>
        <dbReference type="EMBL" id="QKS54098.1"/>
    </source>
</evidence>
<dbReference type="GO" id="GO:0000906">
    <property type="term" value="F:6,7-dimethyl-8-ribityllumazine synthase activity"/>
    <property type="evidence" value="ECO:0007669"/>
    <property type="project" value="UniProtKB-EC"/>
</dbReference>
<dbReference type="OrthoDB" id="9809709at2"/>
<dbReference type="Gene3D" id="3.40.50.960">
    <property type="entry name" value="Lumazine/riboflavin synthase"/>
    <property type="match status" value="1"/>
</dbReference>
<dbReference type="SUPFAM" id="SSF52121">
    <property type="entry name" value="Lumazine synthase"/>
    <property type="match status" value="1"/>
</dbReference>
<evidence type="ECO:0000256" key="4">
    <source>
        <dbReference type="ARBA" id="ARBA00022619"/>
    </source>
</evidence>
<dbReference type="UniPathway" id="UPA00275">
    <property type="reaction ID" value="UER00404"/>
</dbReference>
<dbReference type="PANTHER" id="PTHR21058">
    <property type="entry name" value="6,7-DIMETHYL-8-RIBITYLLUMAZINE SYNTHASE DMRL SYNTHASE LUMAZINE SYNTHASE"/>
    <property type="match status" value="1"/>
</dbReference>
<evidence type="ECO:0000313" key="8">
    <source>
        <dbReference type="EMBL" id="SMF33829.1"/>
    </source>
</evidence>
<evidence type="ECO:0000256" key="1">
    <source>
        <dbReference type="ARBA" id="ARBA00004917"/>
    </source>
</evidence>
<dbReference type="InterPro" id="IPR034964">
    <property type="entry name" value="LS"/>
</dbReference>
<evidence type="ECO:0000256" key="5">
    <source>
        <dbReference type="ARBA" id="ARBA00022679"/>
    </source>
</evidence>